<gene>
    <name evidence="10" type="primary">trkH</name>
</gene>
<proteinExistence type="inferred from homology"/>
<dbReference type="EMBL" id="KF900761">
    <property type="protein sequence ID" value="AIF06161.1"/>
    <property type="molecule type" value="Genomic_DNA"/>
</dbReference>
<evidence type="ECO:0000256" key="7">
    <source>
        <dbReference type="ARBA" id="ARBA00023065"/>
    </source>
</evidence>
<feature type="transmembrane region" description="Helical" evidence="9">
    <location>
        <begin position="218"/>
        <end position="237"/>
    </location>
</feature>
<comment type="similarity">
    <text evidence="2">Belongs to the TrkH potassium transport family.</text>
</comment>
<evidence type="ECO:0000256" key="1">
    <source>
        <dbReference type="ARBA" id="ARBA00004651"/>
    </source>
</evidence>
<keyword evidence="8 9" id="KW-0472">Membrane</keyword>
<feature type="transmembrane region" description="Helical" evidence="9">
    <location>
        <begin position="493"/>
        <end position="514"/>
    </location>
</feature>
<evidence type="ECO:0000256" key="3">
    <source>
        <dbReference type="ARBA" id="ARBA00022448"/>
    </source>
</evidence>
<feature type="transmembrane region" description="Helical" evidence="9">
    <location>
        <begin position="36"/>
        <end position="56"/>
    </location>
</feature>
<dbReference type="Pfam" id="PF02386">
    <property type="entry name" value="TrkH"/>
    <property type="match status" value="1"/>
</dbReference>
<dbReference type="GO" id="GO:0005886">
    <property type="term" value="C:plasma membrane"/>
    <property type="evidence" value="ECO:0007669"/>
    <property type="project" value="UniProtKB-SubCell"/>
</dbReference>
<dbReference type="InterPro" id="IPR003445">
    <property type="entry name" value="Cat_transpt"/>
</dbReference>
<feature type="transmembrane region" description="Helical" evidence="9">
    <location>
        <begin position="306"/>
        <end position="325"/>
    </location>
</feature>
<feature type="transmembrane region" description="Helical" evidence="9">
    <location>
        <begin position="12"/>
        <end position="30"/>
    </location>
</feature>
<evidence type="ECO:0000256" key="8">
    <source>
        <dbReference type="ARBA" id="ARBA00023136"/>
    </source>
</evidence>
<feature type="transmembrane region" description="Helical" evidence="9">
    <location>
        <begin position="275"/>
        <end position="294"/>
    </location>
</feature>
<evidence type="ECO:0000256" key="6">
    <source>
        <dbReference type="ARBA" id="ARBA00022989"/>
    </source>
</evidence>
<dbReference type="PANTHER" id="PTHR32024:SF2">
    <property type="entry name" value="TRK SYSTEM POTASSIUM UPTAKE PROTEIN TRKG-RELATED"/>
    <property type="match status" value="1"/>
</dbReference>
<dbReference type="GO" id="GO:0030001">
    <property type="term" value="P:metal ion transport"/>
    <property type="evidence" value="ECO:0007669"/>
    <property type="project" value="UniProtKB-ARBA"/>
</dbReference>
<dbReference type="GO" id="GO:0008324">
    <property type="term" value="F:monoatomic cation transmembrane transporter activity"/>
    <property type="evidence" value="ECO:0007669"/>
    <property type="project" value="InterPro"/>
</dbReference>
<keyword evidence="4" id="KW-1003">Cell membrane</keyword>
<protein>
    <submittedName>
        <fullName evidence="10">K+ transporter Trk (TrkH)</fullName>
    </submittedName>
</protein>
<keyword evidence="3" id="KW-0813">Transport</keyword>
<dbReference type="AlphaFoldDB" id="A0A075GQ94"/>
<accession>A0A075GQ94</accession>
<keyword evidence="5 9" id="KW-0812">Transmembrane</keyword>
<feature type="transmembrane region" description="Helical" evidence="9">
    <location>
        <begin position="76"/>
        <end position="94"/>
    </location>
</feature>
<evidence type="ECO:0000256" key="9">
    <source>
        <dbReference type="SAM" id="Phobius"/>
    </source>
</evidence>
<feature type="transmembrane region" description="Helical" evidence="9">
    <location>
        <begin position="425"/>
        <end position="449"/>
    </location>
</feature>
<dbReference type="PANTHER" id="PTHR32024">
    <property type="entry name" value="TRK SYSTEM POTASSIUM UPTAKE PROTEIN TRKG-RELATED"/>
    <property type="match status" value="1"/>
</dbReference>
<evidence type="ECO:0000313" key="10">
    <source>
        <dbReference type="EMBL" id="AIF06161.1"/>
    </source>
</evidence>
<comment type="subcellular location">
    <subcellularLocation>
        <location evidence="1">Cell membrane</location>
        <topology evidence="1">Multi-pass membrane protein</topology>
    </subcellularLocation>
</comment>
<keyword evidence="7" id="KW-0406">Ion transport</keyword>
<feature type="transmembrane region" description="Helical" evidence="9">
    <location>
        <begin position="366"/>
        <end position="388"/>
    </location>
</feature>
<organism evidence="10">
    <name type="scientific">uncultured marine group II/III euryarchaeote KM3_190_A04</name>
    <dbReference type="NCBI Taxonomy" id="1457959"/>
    <lineage>
        <taxon>Archaea</taxon>
        <taxon>Methanobacteriati</taxon>
        <taxon>Methanobacteriota</taxon>
        <taxon>environmental samples</taxon>
    </lineage>
</organism>
<evidence type="ECO:0000256" key="4">
    <source>
        <dbReference type="ARBA" id="ARBA00022475"/>
    </source>
</evidence>
<reference evidence="10" key="1">
    <citation type="journal article" date="2014" name="Genome Biol. Evol.">
        <title>Pangenome evidence for extensive interdomain horizontal transfer affecting lineage core and shell genes in uncultured planktonic thaumarchaeota and euryarchaeota.</title>
        <authorList>
            <person name="Deschamps P."/>
            <person name="Zivanovic Y."/>
            <person name="Moreira D."/>
            <person name="Rodriguez-Valera F."/>
            <person name="Lopez-Garcia P."/>
        </authorList>
    </citation>
    <scope>NUCLEOTIDE SEQUENCE</scope>
</reference>
<sequence length="523" mass="56940">MRWDVIGLVIGWTLRIFAIPLAVVGAYSVYVDGWEFAFKTYAIALVLAFGASQWLISKFSGHEVSGRVRDREAFAAVALGWPPVVLLGAIPFWLGGMFYGPFEFVDGNATFLEMLSGALHAWFESMSGFTTTGASMIDPSTSPICAGEFDGDCVGEQRRSLLLWRSLSQWIGGMGVIMLGLLIFSKALGGGMALARAELTGPTVSNLSTTLEGTARKLWAIYIGLTIIEGLALYQLTDMGGFDAINYALTTMPSGGFATSDLGIMAFDDSLIESIIMVFMLLTCINFSLLYFALSGRWGEVWKDEELRAFLLILFVAWLAMAFNLSRATDYTFSESIRHSLFQSISISSTGYSSANFSEWPVFSQFVLLLLMIIGASAGSTGGGLKVLRIRIAFELAKREVIRIIQPRKVLAIRFNQNVVDESRIWIILGMVSSWMVLVTASMLTISFLEPNLTLTDVASVSISLLGNTGPALGSFGPATAASTWSDLSPLSMFASTILMWLGRLELLTVLVLLHPRTWAGSS</sequence>
<keyword evidence="6 9" id="KW-1133">Transmembrane helix</keyword>
<evidence type="ECO:0000256" key="2">
    <source>
        <dbReference type="ARBA" id="ARBA00009137"/>
    </source>
</evidence>
<name>A0A075GQ94_9EURY</name>
<feature type="transmembrane region" description="Helical" evidence="9">
    <location>
        <begin position="170"/>
        <end position="197"/>
    </location>
</feature>
<evidence type="ECO:0000256" key="5">
    <source>
        <dbReference type="ARBA" id="ARBA00022692"/>
    </source>
</evidence>